<dbReference type="AlphaFoldDB" id="A0A968GFR9"/>
<dbReference type="RefSeq" id="WP_167702826.1">
    <property type="nucleotide sequence ID" value="NZ_CP118168.1"/>
</dbReference>
<evidence type="ECO:0000256" key="4">
    <source>
        <dbReference type="ARBA" id="ARBA00022679"/>
    </source>
</evidence>
<dbReference type="InterPro" id="IPR003682">
    <property type="entry name" value="rRNA_ssu_MeTfrase_G"/>
</dbReference>
<gene>
    <name evidence="6 7" type="primary">rsmG</name>
    <name evidence="7" type="ORF">HCT46_00240</name>
</gene>
<protein>
    <recommendedName>
        <fullName evidence="6">Ribosomal RNA small subunit methyltransferase G</fullName>
        <ecNumber evidence="6">2.1.1.-</ecNumber>
    </recommendedName>
    <alternativeName>
        <fullName evidence="6">16S rRNA 7-methylguanosine methyltransferase</fullName>
        <shortName evidence="6">16S rRNA m7G methyltransferase</shortName>
    </alternativeName>
</protein>
<proteinExistence type="inferred from homology"/>
<evidence type="ECO:0000313" key="8">
    <source>
        <dbReference type="Proteomes" id="UP000752013"/>
    </source>
</evidence>
<evidence type="ECO:0000313" key="7">
    <source>
        <dbReference type="EMBL" id="NIZ46356.1"/>
    </source>
</evidence>
<feature type="binding site" evidence="6">
    <location>
        <position position="140"/>
    </location>
    <ligand>
        <name>S-adenosyl-L-methionine</name>
        <dbReference type="ChEBI" id="CHEBI:59789"/>
    </ligand>
</feature>
<keyword evidence="4 6" id="KW-0808">Transferase</keyword>
<dbReference type="Pfam" id="PF02527">
    <property type="entry name" value="GidB"/>
    <property type="match status" value="1"/>
</dbReference>
<dbReference type="EC" id="2.1.1.-" evidence="6"/>
<feature type="binding site" evidence="6">
    <location>
        <position position="81"/>
    </location>
    <ligand>
        <name>S-adenosyl-L-methionine</name>
        <dbReference type="ChEBI" id="CHEBI:59789"/>
    </ligand>
</feature>
<dbReference type="PIRSF" id="PIRSF003078">
    <property type="entry name" value="GidB"/>
    <property type="match status" value="1"/>
</dbReference>
<keyword evidence="8" id="KW-1185">Reference proteome</keyword>
<dbReference type="HAMAP" id="MF_00074">
    <property type="entry name" value="16SrRNA_methyltr_G"/>
    <property type="match status" value="1"/>
</dbReference>
<name>A0A968GFR9_9SPIO</name>
<comment type="caution">
    <text evidence="7">The sequence shown here is derived from an EMBL/GenBank/DDBJ whole genome shotgun (WGS) entry which is preliminary data.</text>
</comment>
<keyword evidence="1 6" id="KW-0963">Cytoplasm</keyword>
<comment type="caution">
    <text evidence="6">Lacks conserved residue(s) required for the propagation of feature annotation.</text>
</comment>
<keyword evidence="3 6" id="KW-0489">Methyltransferase</keyword>
<feature type="binding site" evidence="6">
    <location>
        <position position="76"/>
    </location>
    <ligand>
        <name>S-adenosyl-L-methionine</name>
        <dbReference type="ChEBI" id="CHEBI:59789"/>
    </ligand>
</feature>
<evidence type="ECO:0000256" key="6">
    <source>
        <dbReference type="HAMAP-Rule" id="MF_00074"/>
    </source>
</evidence>
<evidence type="ECO:0000256" key="1">
    <source>
        <dbReference type="ARBA" id="ARBA00022490"/>
    </source>
</evidence>
<dbReference type="GO" id="GO:0070043">
    <property type="term" value="F:rRNA (guanine-N7-)-methyltransferase activity"/>
    <property type="evidence" value="ECO:0007669"/>
    <property type="project" value="UniProtKB-UniRule"/>
</dbReference>
<evidence type="ECO:0000256" key="2">
    <source>
        <dbReference type="ARBA" id="ARBA00022552"/>
    </source>
</evidence>
<comment type="similarity">
    <text evidence="6">Belongs to the methyltransferase superfamily. RNA methyltransferase RsmG family.</text>
</comment>
<comment type="subcellular location">
    <subcellularLocation>
        <location evidence="6">Cytoplasm</location>
    </subcellularLocation>
</comment>
<dbReference type="EMBL" id="JAATLK010000001">
    <property type="protein sequence ID" value="NIZ46356.1"/>
    <property type="molecule type" value="Genomic_DNA"/>
</dbReference>
<organism evidence="7 8">
    <name type="scientific">Entomospira nematocerorum</name>
    <dbReference type="NCBI Taxonomy" id="2719987"/>
    <lineage>
        <taxon>Bacteria</taxon>
        <taxon>Pseudomonadati</taxon>
        <taxon>Spirochaetota</taxon>
        <taxon>Spirochaetia</taxon>
        <taxon>Spirochaetales</taxon>
        <taxon>Spirochaetaceae</taxon>
        <taxon>Entomospira</taxon>
    </lineage>
</organism>
<dbReference type="CDD" id="cd02440">
    <property type="entry name" value="AdoMet_MTases"/>
    <property type="match status" value="1"/>
</dbReference>
<dbReference type="InterPro" id="IPR029063">
    <property type="entry name" value="SAM-dependent_MTases_sf"/>
</dbReference>
<dbReference type="GO" id="GO:0005829">
    <property type="term" value="C:cytosol"/>
    <property type="evidence" value="ECO:0007669"/>
    <property type="project" value="TreeGrafter"/>
</dbReference>
<comment type="function">
    <text evidence="6">Specifically methylates the N7 position of a guanine in 16S rRNA.</text>
</comment>
<dbReference type="PANTHER" id="PTHR31760:SF0">
    <property type="entry name" value="S-ADENOSYL-L-METHIONINE-DEPENDENT METHYLTRANSFERASES SUPERFAMILY PROTEIN"/>
    <property type="match status" value="1"/>
</dbReference>
<evidence type="ECO:0000256" key="3">
    <source>
        <dbReference type="ARBA" id="ARBA00022603"/>
    </source>
</evidence>
<reference evidence="7" key="1">
    <citation type="submission" date="2020-03" db="EMBL/GenBank/DDBJ databases">
        <title>Spirochaetal bacteria isolated from arthropods constitute a novel genus Entomospira genus novum within the order Spirochaetales.</title>
        <authorList>
            <person name="Grana-Miraglia L."/>
            <person name="Sikutova S."/>
            <person name="Fingerle V."/>
            <person name="Sing A."/>
            <person name="Castillo-Ramirez S."/>
            <person name="Margos G."/>
            <person name="Rudolf I."/>
        </authorList>
    </citation>
    <scope>NUCLEOTIDE SEQUENCE</scope>
    <source>
        <strain evidence="7">BR208</strain>
    </source>
</reference>
<accession>A0A968GFR9</accession>
<dbReference type="NCBIfam" id="TIGR00138">
    <property type="entry name" value="rsmG_gidB"/>
    <property type="match status" value="1"/>
</dbReference>
<sequence>MEKERLVQALQQEQHQFEAWQVDVFYRFLENIERMGSPLGLTEAVGDALLNDHLLDSLRALPIIHHLQPSSIVDVGSGAGFPGIILAIACPDLQVTLIERMQKRAQFLLMMQLKLKLTNLTVIHDDLKNVKRHFDAVTFRALTTMDPTLVRLLLQVAPQIIAYKGRRDVVMLEKQLLEEAGYRCRVEELESLYLKKERHLLIVEP</sequence>
<keyword evidence="5 6" id="KW-0949">S-adenosyl-L-methionine</keyword>
<dbReference type="SUPFAM" id="SSF53335">
    <property type="entry name" value="S-adenosyl-L-methionine-dependent methyltransferases"/>
    <property type="match status" value="1"/>
</dbReference>
<keyword evidence="2 6" id="KW-0698">rRNA processing</keyword>
<dbReference type="Proteomes" id="UP000752013">
    <property type="component" value="Unassembled WGS sequence"/>
</dbReference>
<evidence type="ECO:0000256" key="5">
    <source>
        <dbReference type="ARBA" id="ARBA00022691"/>
    </source>
</evidence>
<dbReference type="PANTHER" id="PTHR31760">
    <property type="entry name" value="S-ADENOSYL-L-METHIONINE-DEPENDENT METHYLTRANSFERASES SUPERFAMILY PROTEIN"/>
    <property type="match status" value="1"/>
</dbReference>
<dbReference type="Gene3D" id="3.40.50.150">
    <property type="entry name" value="Vaccinia Virus protein VP39"/>
    <property type="match status" value="1"/>
</dbReference>